<dbReference type="Proteomes" id="UP000319502">
    <property type="component" value="Unassembled WGS sequence"/>
</dbReference>
<dbReference type="RefSeq" id="WP_144178978.1">
    <property type="nucleotide sequence ID" value="NZ_VMNK01000021.1"/>
</dbReference>
<dbReference type="InterPro" id="IPR006016">
    <property type="entry name" value="UspA"/>
</dbReference>
<dbReference type="GO" id="GO:0005737">
    <property type="term" value="C:cytoplasm"/>
    <property type="evidence" value="ECO:0007669"/>
    <property type="project" value="UniProtKB-SubCell"/>
</dbReference>
<evidence type="ECO:0000313" key="4">
    <source>
        <dbReference type="EMBL" id="TVO51201.1"/>
    </source>
</evidence>
<dbReference type="PRINTS" id="PR01438">
    <property type="entry name" value="UNVRSLSTRESS"/>
</dbReference>
<dbReference type="PANTHER" id="PTHR46268">
    <property type="entry name" value="STRESS RESPONSE PROTEIN NHAX"/>
    <property type="match status" value="1"/>
</dbReference>
<dbReference type="InterPro" id="IPR014729">
    <property type="entry name" value="Rossmann-like_a/b/a_fold"/>
</dbReference>
<evidence type="ECO:0000313" key="5">
    <source>
        <dbReference type="EMBL" id="TVO71659.1"/>
    </source>
</evidence>
<dbReference type="PIRSF" id="PIRSF006276">
    <property type="entry name" value="UspA"/>
    <property type="match status" value="1"/>
</dbReference>
<dbReference type="AlphaFoldDB" id="A0A558EEZ3"/>
<protein>
    <recommendedName>
        <fullName evidence="2">Universal stress protein</fullName>
    </recommendedName>
</protein>
<comment type="similarity">
    <text evidence="1 2">Belongs to the universal stress protein A family.</text>
</comment>
<dbReference type="PANTHER" id="PTHR46268:SF15">
    <property type="entry name" value="UNIVERSAL STRESS PROTEIN HP_0031"/>
    <property type="match status" value="1"/>
</dbReference>
<dbReference type="Pfam" id="PF00582">
    <property type="entry name" value="Usp"/>
    <property type="match status" value="1"/>
</dbReference>
<dbReference type="EMBL" id="VMNK01000021">
    <property type="protein sequence ID" value="TVO51201.1"/>
    <property type="molecule type" value="Genomic_DNA"/>
</dbReference>
<dbReference type="EMBL" id="VMNI01000025">
    <property type="protein sequence ID" value="TVO71659.1"/>
    <property type="molecule type" value="Genomic_DNA"/>
</dbReference>
<reference evidence="6 7" key="1">
    <citation type="submission" date="2019-07" db="EMBL/GenBank/DDBJ databases">
        <title>The pathways for chlorine oxyanion respiration interact through the shared metabolite chlorate.</title>
        <authorList>
            <person name="Barnum T.P."/>
            <person name="Cheng Y."/>
            <person name="Hill K.A."/>
            <person name="Lucas L.N."/>
            <person name="Carlson H.K."/>
            <person name="Coates J.D."/>
        </authorList>
    </citation>
    <scope>NUCLEOTIDE SEQUENCE [LARGE SCALE GENOMIC DNA]</scope>
    <source>
        <strain evidence="5 6">SFB-1</strain>
        <strain evidence="4 7">SFB-3</strain>
    </source>
</reference>
<gene>
    <name evidence="5" type="ORF">FHP89_19815</name>
    <name evidence="4" type="ORF">FHP91_19860</name>
</gene>
<keyword evidence="7" id="KW-1185">Reference proteome</keyword>
<dbReference type="Gene3D" id="3.40.50.620">
    <property type="entry name" value="HUPs"/>
    <property type="match status" value="1"/>
</dbReference>
<dbReference type="InterPro" id="IPR006015">
    <property type="entry name" value="Universal_stress_UspA"/>
</dbReference>
<evidence type="ECO:0000313" key="7">
    <source>
        <dbReference type="Proteomes" id="UP000319502"/>
    </source>
</evidence>
<dbReference type="OrthoDB" id="8547832at2"/>
<accession>A0A558EEZ3</accession>
<evidence type="ECO:0000256" key="1">
    <source>
        <dbReference type="ARBA" id="ARBA00008791"/>
    </source>
</evidence>
<evidence type="ECO:0000256" key="2">
    <source>
        <dbReference type="PIRNR" id="PIRNR006276"/>
    </source>
</evidence>
<dbReference type="CDD" id="cd00293">
    <property type="entry name" value="USP-like"/>
    <property type="match status" value="1"/>
</dbReference>
<name>A0A558EEZ3_9RHOO</name>
<dbReference type="Proteomes" id="UP000318349">
    <property type="component" value="Unassembled WGS sequence"/>
</dbReference>
<feature type="domain" description="UspA" evidence="3">
    <location>
        <begin position="1"/>
        <end position="146"/>
    </location>
</feature>
<proteinExistence type="inferred from homology"/>
<keyword evidence="2" id="KW-0963">Cytoplasm</keyword>
<evidence type="ECO:0000259" key="3">
    <source>
        <dbReference type="Pfam" id="PF00582"/>
    </source>
</evidence>
<comment type="subcellular location">
    <subcellularLocation>
        <location evidence="2">Cytoplasm</location>
    </subcellularLocation>
</comment>
<organism evidence="5 6">
    <name type="scientific">Denitromonas halophila</name>
    <dbReference type="NCBI Taxonomy" id="1629404"/>
    <lineage>
        <taxon>Bacteria</taxon>
        <taxon>Pseudomonadati</taxon>
        <taxon>Pseudomonadota</taxon>
        <taxon>Betaproteobacteria</taxon>
        <taxon>Rhodocyclales</taxon>
        <taxon>Zoogloeaceae</taxon>
        <taxon>Denitromonas</taxon>
    </lineage>
</organism>
<evidence type="ECO:0000313" key="6">
    <source>
        <dbReference type="Proteomes" id="UP000318349"/>
    </source>
</evidence>
<comment type="caution">
    <text evidence="5">The sequence shown here is derived from an EMBL/GenBank/DDBJ whole genome shotgun (WGS) entry which is preliminary data.</text>
</comment>
<dbReference type="SUPFAM" id="SSF52402">
    <property type="entry name" value="Adenine nucleotide alpha hydrolases-like"/>
    <property type="match status" value="1"/>
</dbReference>
<sequence>MYKHIIVAVDDSPTSQRAIEEAAALSAASGARLTVVHAVDEALFAHFNRVTLASRDAVQQALIKEGQSVLESAVAAATAAGTKPESKLLASEHHSTSDQIVQAVVQLGADLLIVGSHGRRGVQRLLLGSVAEKLLKKVSISVMVVRGTV</sequence>